<sequence length="1747" mass="187951">MSDRPLQTRAESSSSKHSIPMRPTPPPSALTPENHEQAFEPCAATGSFLLYSQRNVILVLHHDTLAIERRFETHREDIKWIAVDNVSEQGAGRVAVSYDAGHSTVVWDILTGREIARFVAYDAINVAQFMRNGNIAFGNVQGSIILFEPSTDENICARTIFDPVTAIAPASDNRTFAIGYLNGSILIATLKPAFTILHTLTTSRAPSKITGIAWHGSSSKQKTDMLATQTADGDLRVWSVPKAPQSEPPTIIRALSRSDVRQPGPSWFAWSKNGRLVQYYDNETRSWDVRTKRVTYDIVPTIDGVVALANYGPTATLFTLGRNHTVQQYDVSPTSVPLQVQSVQHAPANTPPTPPTSLEEQNNPYAGTQLPESNSAHVLPGPSDAESSADESTGMSPLQKIAREMDSLDQLESELRDKITPLSPTSSRASSTSSRSAGGGHRHCKYLYDRPSSSCASDVTGYEGTEFSLGGPLTNPIRDSMSIRSGSTRASHNRFRSSSLRREILRSPEEATAQGGLMDLFPFLKARLLDVPLQTPHYGDSARTAEMLQREMLSVVFGWNDTVENLVRDEMAQHRPGSGSAVLLAKWLGDVGADSMSSLVGSQSMTSSDWMLLALSSIGHDSQKRVGEAFVQRLLEKGDIHPAAAILLGLGEINDAVEVYVSQNHYMEAVLLSSLCLSTDWGRQVYLLRKWGEIAVKSGEPELAVRIFSCASAETTVPWTSPKTQDAVFAAKQQHEEAMDSARNDSIHSPPLSPPSRTASGRMKAKNASLKLITTFGEKGAPMKSGGDDPTPLAIGVTPILTSAMSPADWRSHDAGIRAPSSARTATPGGYTRRKRIPSRSDIARIKQEAAEIGTPISGPRNLPFSHSSASGSQGRRTPSVSDADEPATALRATMRDLTDASLADKTSERLPSPSRGSLARLRAASRPGNHSRDKSVDGMRIQILETRNIGANAISGSNGGHSVNGNHVAPLTGGSRGAPTPPLTGISLQSSKAKAIDDYIDSVEEARLNKRQARTASRVRGEHRSRSRADHNNDRAASRVRDPSEARGRAGVRYIAPAKTSPSSPIPMSPEEIAEANARQAEAANNEAENFYKLTSPIESHGNGFPTAEHRRHQSQPEILHIENAIGYQPPSPGRETPQFNEVRGRNKGRGQGSSARSPSSPLPMLADAASASDKHETQSDGIRVRSRARSSAGRDASTRRAASTTRAGERSRSARPKLSIPEAHHDASLPTSKETSAAASHPRVEHLSRPLTRKEIAARELEERRLSLARRPSAPAIPLPSDLLSIRPGIGSRSHTDLDNSPRSMTPPFFRSATADPEIASRYGRITITPTSSAQIGLPATPRAMKHPYYMRSDTHDQDAPPVPALPGSVSLNGGSLLSQTTGSSISQLAPSSLSQAGPSSPSQVSSSLVSDQSRDVEDDTVGQLLPSTVFGRPTTHGGPRAASAPLEGDPTHQKQAGSKSHVPKHSRRQSTGRGQVRMISPPASPLEELNPSHISSIDHAIHSNGDHHVIVLDQGTEDDPVLLPELQHLAMPPPPPPAPSYYQYLQSSRSEVGFAGIEGNTSTTATATSGTASDLSQGPTSFPQFPYQMERASTASPTSHRRGHGSISESFGSRMRGVADRMRNHSKSRAKSPPMLEATTYVPPYETALPTNSVGHQRKKSISRAKSPYEQAMAEQQNSMPPPPPPAPGAPPQGEQVKFNETSVPPRSQSTRDMGYRHPKEVRANMPPEQLQSGALGAGSTGFL</sequence>
<dbReference type="InterPro" id="IPR052640">
    <property type="entry name" value="Gemin-5"/>
</dbReference>
<feature type="compositionally biased region" description="Low complexity" evidence="1">
    <location>
        <begin position="425"/>
        <end position="436"/>
    </location>
</feature>
<dbReference type="InterPro" id="IPR056421">
    <property type="entry name" value="TPR_GEMI5"/>
</dbReference>
<feature type="domain" description="Gem-associated protein 5 TPR" evidence="2">
    <location>
        <begin position="556"/>
        <end position="708"/>
    </location>
</feature>
<feature type="region of interest" description="Disordered" evidence="1">
    <location>
        <begin position="734"/>
        <end position="762"/>
    </location>
</feature>
<feature type="region of interest" description="Disordered" evidence="1">
    <location>
        <begin position="1"/>
        <end position="33"/>
    </location>
</feature>
<proteinExistence type="predicted"/>
<dbReference type="GO" id="GO:0003730">
    <property type="term" value="F:mRNA 3'-UTR binding"/>
    <property type="evidence" value="ECO:0007669"/>
    <property type="project" value="TreeGrafter"/>
</dbReference>
<dbReference type="Pfam" id="PF23774">
    <property type="entry name" value="TPR_GEMI5"/>
    <property type="match status" value="1"/>
</dbReference>
<dbReference type="GO" id="GO:0032797">
    <property type="term" value="C:SMN complex"/>
    <property type="evidence" value="ECO:0007669"/>
    <property type="project" value="TreeGrafter"/>
</dbReference>
<organism evidence="3 4">
    <name type="scientific">Cladosporium halotolerans</name>
    <dbReference type="NCBI Taxonomy" id="1052096"/>
    <lineage>
        <taxon>Eukaryota</taxon>
        <taxon>Fungi</taxon>
        <taxon>Dikarya</taxon>
        <taxon>Ascomycota</taxon>
        <taxon>Pezizomycotina</taxon>
        <taxon>Dothideomycetes</taxon>
        <taxon>Dothideomycetidae</taxon>
        <taxon>Cladosporiales</taxon>
        <taxon>Cladosporiaceae</taxon>
        <taxon>Cladosporium</taxon>
    </lineage>
</organism>
<feature type="region of interest" description="Disordered" evidence="1">
    <location>
        <begin position="1294"/>
        <end position="1313"/>
    </location>
</feature>
<feature type="region of interest" description="Disordered" evidence="1">
    <location>
        <begin position="1127"/>
        <end position="1258"/>
    </location>
</feature>
<gene>
    <name evidence="3" type="ORF">WHR41_08160</name>
</gene>
<dbReference type="PANTHER" id="PTHR46362:SF1">
    <property type="entry name" value="GEM-ASSOCIATED PROTEIN 5"/>
    <property type="match status" value="1"/>
</dbReference>
<protein>
    <recommendedName>
        <fullName evidence="2">Gem-associated protein 5 TPR domain-containing protein</fullName>
    </recommendedName>
</protein>
<feature type="compositionally biased region" description="Polar residues" evidence="1">
    <location>
        <begin position="865"/>
        <end position="881"/>
    </location>
</feature>
<feature type="region of interest" description="Disordered" evidence="1">
    <location>
        <begin position="899"/>
        <end position="938"/>
    </location>
</feature>
<dbReference type="Proteomes" id="UP000803884">
    <property type="component" value="Unassembled WGS sequence"/>
</dbReference>
<dbReference type="RefSeq" id="XP_069227204.1">
    <property type="nucleotide sequence ID" value="XM_069376764.1"/>
</dbReference>
<feature type="compositionally biased region" description="Low complexity" evidence="1">
    <location>
        <begin position="1368"/>
        <end position="1414"/>
    </location>
</feature>
<dbReference type="SUPFAM" id="SSF50978">
    <property type="entry name" value="WD40 repeat-like"/>
    <property type="match status" value="1"/>
</dbReference>
<comment type="caution">
    <text evidence="3">The sequence shown here is derived from an EMBL/GenBank/DDBJ whole genome shotgun (WGS) entry which is preliminary data.</text>
</comment>
<feature type="region of interest" description="Disordered" evidence="1">
    <location>
        <begin position="417"/>
        <end position="442"/>
    </location>
</feature>
<feature type="compositionally biased region" description="Basic and acidic residues" evidence="1">
    <location>
        <begin position="734"/>
        <end position="746"/>
    </location>
</feature>
<feature type="region of interest" description="Disordered" evidence="1">
    <location>
        <begin position="1011"/>
        <end position="1070"/>
    </location>
</feature>
<dbReference type="Gene3D" id="2.130.10.10">
    <property type="entry name" value="YVTN repeat-like/Quinoprotein amine dehydrogenase"/>
    <property type="match status" value="1"/>
</dbReference>
<dbReference type="PANTHER" id="PTHR46362">
    <property type="entry name" value="GEM-ASSOCIATED PROTEIN 5"/>
    <property type="match status" value="1"/>
</dbReference>
<evidence type="ECO:0000256" key="1">
    <source>
        <dbReference type="SAM" id="MobiDB-lite"/>
    </source>
</evidence>
<feature type="compositionally biased region" description="Basic and acidic residues" evidence="1">
    <location>
        <begin position="1244"/>
        <end position="1258"/>
    </location>
</feature>
<feature type="compositionally biased region" description="Low complexity" evidence="1">
    <location>
        <begin position="1191"/>
        <end position="1208"/>
    </location>
</feature>
<feature type="compositionally biased region" description="Low complexity" evidence="1">
    <location>
        <begin position="910"/>
        <end position="929"/>
    </location>
</feature>
<feature type="compositionally biased region" description="Pro residues" evidence="1">
    <location>
        <begin position="1683"/>
        <end position="1694"/>
    </location>
</feature>
<feature type="region of interest" description="Disordered" evidence="1">
    <location>
        <begin position="1563"/>
        <end position="1747"/>
    </location>
</feature>
<dbReference type="InterPro" id="IPR015943">
    <property type="entry name" value="WD40/YVTN_repeat-like_dom_sf"/>
</dbReference>
<accession>A0AB34KH82</accession>
<feature type="region of interest" description="Disordered" evidence="1">
    <location>
        <begin position="344"/>
        <end position="395"/>
    </location>
</feature>
<feature type="compositionally biased region" description="Polar residues" evidence="1">
    <location>
        <begin position="1702"/>
        <end position="1715"/>
    </location>
</feature>
<feature type="compositionally biased region" description="Basic residues" evidence="1">
    <location>
        <begin position="1464"/>
        <end position="1473"/>
    </location>
</feature>
<evidence type="ECO:0000313" key="4">
    <source>
        <dbReference type="Proteomes" id="UP000803884"/>
    </source>
</evidence>
<dbReference type="EMBL" id="JAAQHG020000029">
    <property type="protein sequence ID" value="KAL1584098.1"/>
    <property type="molecule type" value="Genomic_DNA"/>
</dbReference>
<feature type="region of interest" description="Disordered" evidence="1">
    <location>
        <begin position="1097"/>
        <end position="1116"/>
    </location>
</feature>
<feature type="region of interest" description="Disordered" evidence="1">
    <location>
        <begin position="811"/>
        <end position="886"/>
    </location>
</feature>
<feature type="compositionally biased region" description="Low complexity" evidence="1">
    <location>
        <begin position="1564"/>
        <end position="1576"/>
    </location>
</feature>
<evidence type="ECO:0000259" key="2">
    <source>
        <dbReference type="Pfam" id="PF23774"/>
    </source>
</evidence>
<feature type="compositionally biased region" description="Polar residues" evidence="1">
    <location>
        <begin position="358"/>
        <end position="376"/>
    </location>
</feature>
<dbReference type="GO" id="GO:0000387">
    <property type="term" value="P:spliceosomal snRNP assembly"/>
    <property type="evidence" value="ECO:0007669"/>
    <property type="project" value="TreeGrafter"/>
</dbReference>
<feature type="compositionally biased region" description="Polar residues" evidence="1">
    <location>
        <begin position="1231"/>
        <end position="1240"/>
    </location>
</feature>
<name>A0AB34KH82_9PEZI</name>
<keyword evidence="4" id="KW-1185">Reference proteome</keyword>
<feature type="compositionally biased region" description="Basic and acidic residues" evidence="1">
    <location>
        <begin position="1717"/>
        <end position="1726"/>
    </location>
</feature>
<feature type="region of interest" description="Disordered" evidence="1">
    <location>
        <begin position="1354"/>
        <end position="1493"/>
    </location>
</feature>
<evidence type="ECO:0000313" key="3">
    <source>
        <dbReference type="EMBL" id="KAL1584098.1"/>
    </source>
</evidence>
<dbReference type="InterPro" id="IPR036322">
    <property type="entry name" value="WD40_repeat_dom_sf"/>
</dbReference>
<feature type="compositionally biased region" description="Polar residues" evidence="1">
    <location>
        <begin position="1577"/>
        <end position="1586"/>
    </location>
</feature>
<feature type="compositionally biased region" description="Basic and acidic residues" evidence="1">
    <location>
        <begin position="1020"/>
        <end position="1049"/>
    </location>
</feature>
<reference evidence="3 4" key="1">
    <citation type="journal article" date="2020" name="Microbiol. Resour. Announc.">
        <title>Draft Genome Sequence of a Cladosporium Species Isolated from the Mesophotic Ascidian Didemnum maculosum.</title>
        <authorList>
            <person name="Gioti A."/>
            <person name="Siaperas R."/>
            <person name="Nikolaivits E."/>
            <person name="Le Goff G."/>
            <person name="Ouazzani J."/>
            <person name="Kotoulas G."/>
            <person name="Topakas E."/>
        </authorList>
    </citation>
    <scope>NUCLEOTIDE SEQUENCE [LARGE SCALE GENOMIC DNA]</scope>
    <source>
        <strain evidence="3 4">TM138-S3</strain>
    </source>
</reference>
<dbReference type="GO" id="GO:0005634">
    <property type="term" value="C:nucleus"/>
    <property type="evidence" value="ECO:0007669"/>
    <property type="project" value="TreeGrafter"/>
</dbReference>
<dbReference type="GeneID" id="96009602"/>